<dbReference type="PANTHER" id="PTHR42701">
    <property type="entry name" value="IMIDAZOLE GLYCEROL PHOSPHATE SYNTHASE SUBUNIT HISH"/>
    <property type="match status" value="1"/>
</dbReference>
<dbReference type="AlphaFoldDB" id="A0A974WLQ0"/>
<evidence type="ECO:0000313" key="13">
    <source>
        <dbReference type="Proteomes" id="UP000663075"/>
    </source>
</evidence>
<dbReference type="Gene3D" id="3.40.50.880">
    <property type="match status" value="1"/>
</dbReference>
<keyword evidence="7" id="KW-0456">Lyase</keyword>
<evidence type="ECO:0000256" key="6">
    <source>
        <dbReference type="ARBA" id="ARBA00023102"/>
    </source>
</evidence>
<evidence type="ECO:0000256" key="10">
    <source>
        <dbReference type="PIRSR" id="PIRSR000495-1"/>
    </source>
</evidence>
<feature type="active site" evidence="10">
    <location>
        <position position="185"/>
    </location>
</feature>
<evidence type="ECO:0000256" key="1">
    <source>
        <dbReference type="ARBA" id="ARBA00005091"/>
    </source>
</evidence>
<evidence type="ECO:0000256" key="4">
    <source>
        <dbReference type="ARBA" id="ARBA00022801"/>
    </source>
</evidence>
<dbReference type="PANTHER" id="PTHR42701:SF1">
    <property type="entry name" value="IMIDAZOLE GLYCEROL PHOSPHATE SYNTHASE SUBUNIT HISH"/>
    <property type="match status" value="1"/>
</dbReference>
<evidence type="ECO:0000313" key="12">
    <source>
        <dbReference type="EMBL" id="QSF25294.1"/>
    </source>
</evidence>
<dbReference type="PIRSF" id="PIRSF000495">
    <property type="entry name" value="Amidotransf_hisH"/>
    <property type="match status" value="1"/>
</dbReference>
<keyword evidence="6" id="KW-0368">Histidine biosynthesis</keyword>
<dbReference type="Proteomes" id="UP000663075">
    <property type="component" value="Chromosome"/>
</dbReference>
<gene>
    <name evidence="12" type="primary">hisH</name>
    <name evidence="12" type="ORF">CU086_00405</name>
</gene>
<dbReference type="SUPFAM" id="SSF52317">
    <property type="entry name" value="Class I glutamine amidotransferase-like"/>
    <property type="match status" value="1"/>
</dbReference>
<dbReference type="Pfam" id="PF00117">
    <property type="entry name" value="GATase"/>
    <property type="match status" value="1"/>
</dbReference>
<evidence type="ECO:0000259" key="11">
    <source>
        <dbReference type="Pfam" id="PF00117"/>
    </source>
</evidence>
<keyword evidence="4" id="KW-0378">Hydrolase</keyword>
<proteinExistence type="predicted"/>
<dbReference type="InterPro" id="IPR029062">
    <property type="entry name" value="Class_I_gatase-like"/>
</dbReference>
<dbReference type="GO" id="GO:0000105">
    <property type="term" value="P:L-histidine biosynthetic process"/>
    <property type="evidence" value="ECO:0007669"/>
    <property type="project" value="UniProtKB-KW"/>
</dbReference>
<dbReference type="NCBIfam" id="TIGR01855">
    <property type="entry name" value="IMP_synth_hisH"/>
    <property type="match status" value="1"/>
</dbReference>
<comment type="subunit">
    <text evidence="2">Heterodimer of HisH and HisF.</text>
</comment>
<feature type="active site" description="Nucleophile" evidence="10">
    <location>
        <position position="81"/>
    </location>
</feature>
<feature type="active site" evidence="10">
    <location>
        <position position="187"/>
    </location>
</feature>
<accession>A0A974WLQ0</accession>
<evidence type="ECO:0000256" key="8">
    <source>
        <dbReference type="ARBA" id="ARBA00047838"/>
    </source>
</evidence>
<dbReference type="EMBL" id="CP024850">
    <property type="protein sequence ID" value="QSF25294.1"/>
    <property type="molecule type" value="Genomic_DNA"/>
</dbReference>
<dbReference type="GO" id="GO:0000107">
    <property type="term" value="F:imidazoleglycerol-phosphate synthase activity"/>
    <property type="evidence" value="ECO:0007669"/>
    <property type="project" value="TreeGrafter"/>
</dbReference>
<evidence type="ECO:0000256" key="2">
    <source>
        <dbReference type="ARBA" id="ARBA00011152"/>
    </source>
</evidence>
<dbReference type="GO" id="GO:0016829">
    <property type="term" value="F:lyase activity"/>
    <property type="evidence" value="ECO:0007669"/>
    <property type="project" value="UniProtKB-KW"/>
</dbReference>
<evidence type="ECO:0000256" key="9">
    <source>
        <dbReference type="ARBA" id="ARBA00049534"/>
    </source>
</evidence>
<comment type="pathway">
    <text evidence="1">Amino-acid biosynthesis; L-histidine biosynthesis; L-histidine from 5-phospho-alpha-D-ribose 1-diphosphate: step 5/9.</text>
</comment>
<protein>
    <submittedName>
        <fullName evidence="12">Imidazole glycerol phosphate synthase subunit HisH</fullName>
    </submittedName>
</protein>
<dbReference type="InterPro" id="IPR017926">
    <property type="entry name" value="GATASE"/>
</dbReference>
<evidence type="ECO:0000256" key="3">
    <source>
        <dbReference type="ARBA" id="ARBA00022605"/>
    </source>
</evidence>
<evidence type="ECO:0000256" key="5">
    <source>
        <dbReference type="ARBA" id="ARBA00022962"/>
    </source>
</evidence>
<dbReference type="InterPro" id="IPR010139">
    <property type="entry name" value="Imidazole-glycPsynth_HisH"/>
</dbReference>
<comment type="catalytic activity">
    <reaction evidence="9">
        <text>L-glutamine + H2O = L-glutamate + NH4(+)</text>
        <dbReference type="Rhea" id="RHEA:15889"/>
        <dbReference type="ChEBI" id="CHEBI:15377"/>
        <dbReference type="ChEBI" id="CHEBI:28938"/>
        <dbReference type="ChEBI" id="CHEBI:29985"/>
        <dbReference type="ChEBI" id="CHEBI:58359"/>
        <dbReference type="EC" id="3.5.1.2"/>
    </reaction>
</comment>
<keyword evidence="5" id="KW-0315">Glutamine amidotransferase</keyword>
<feature type="domain" description="Glutamine amidotransferase" evidence="11">
    <location>
        <begin position="5"/>
        <end position="190"/>
    </location>
</feature>
<dbReference type="GO" id="GO:0004359">
    <property type="term" value="F:glutaminase activity"/>
    <property type="evidence" value="ECO:0007669"/>
    <property type="project" value="UniProtKB-EC"/>
</dbReference>
<evidence type="ECO:0000256" key="7">
    <source>
        <dbReference type="ARBA" id="ARBA00023239"/>
    </source>
</evidence>
<keyword evidence="13" id="KW-1185">Reference proteome</keyword>
<keyword evidence="3" id="KW-0028">Amino-acid biosynthesis</keyword>
<organism evidence="12 13">
    <name type="scientific">Candidatus Nasuia deltocephalincola</name>
    <dbReference type="NCBI Taxonomy" id="1160784"/>
    <lineage>
        <taxon>Bacteria</taxon>
        <taxon>Pseudomonadati</taxon>
        <taxon>Pseudomonadota</taxon>
        <taxon>Betaproteobacteria</taxon>
        <taxon>Candidatus Nasuia</taxon>
    </lineage>
</organism>
<name>A0A974WLQ0_9PROT</name>
<reference evidence="12" key="1">
    <citation type="submission" date="2017-11" db="EMBL/GenBank/DDBJ databases">
        <authorList>
            <person name="Jian Z."/>
        </authorList>
    </citation>
    <scope>NUCLEOTIDE SEQUENCE</scope>
    <source>
        <strain evidence="12">YC</strain>
    </source>
</reference>
<comment type="catalytic activity">
    <reaction evidence="8">
        <text>5-[(5-phospho-1-deoxy-D-ribulos-1-ylimino)methylamino]-1-(5-phospho-beta-D-ribosyl)imidazole-4-carboxamide + L-glutamine = D-erythro-1-(imidazol-4-yl)glycerol 3-phosphate + 5-amino-1-(5-phospho-beta-D-ribosyl)imidazole-4-carboxamide + L-glutamate + H(+)</text>
        <dbReference type="Rhea" id="RHEA:24793"/>
        <dbReference type="ChEBI" id="CHEBI:15378"/>
        <dbReference type="ChEBI" id="CHEBI:29985"/>
        <dbReference type="ChEBI" id="CHEBI:58278"/>
        <dbReference type="ChEBI" id="CHEBI:58359"/>
        <dbReference type="ChEBI" id="CHEBI:58475"/>
        <dbReference type="ChEBI" id="CHEBI:58525"/>
        <dbReference type="EC" id="4.3.2.10"/>
    </reaction>
</comment>
<dbReference type="PROSITE" id="PS51273">
    <property type="entry name" value="GATASE_TYPE_1"/>
    <property type="match status" value="1"/>
</dbReference>
<sequence length="203" mass="24341">MNIGILDTGIGNLKSIIKILKTLSVNLKLYLINKKFKNFIKLDKLIIPGQGSSYNWIKNFLEFDIFQLNKIFLNLPILGICVGKQIFFNITEEFNSLNLNYINGLIKKFFINKKFYKIPHIGWNNVYFLKKHNLLKNFKNFEKFYYSHSYYLNCEYSEFIYGFSKYNFIFNSIFIKNNLFLTQFHPEKSGISGINLFYNFYYW</sequence>